<proteinExistence type="inferred from homology"/>
<keyword evidence="5" id="KW-1185">Reference proteome</keyword>
<organism evidence="4 5">
    <name type="scientific">Psychrobacter raelei</name>
    <dbReference type="NCBI Taxonomy" id="2565531"/>
    <lineage>
        <taxon>Bacteria</taxon>
        <taxon>Pseudomonadati</taxon>
        <taxon>Pseudomonadota</taxon>
        <taxon>Gammaproteobacteria</taxon>
        <taxon>Moraxellales</taxon>
        <taxon>Moraxellaceae</taxon>
        <taxon>Psychrobacter</taxon>
    </lineage>
</organism>
<protein>
    <submittedName>
        <fullName evidence="4">Hsp70 family protein</fullName>
    </submittedName>
</protein>
<dbReference type="KEGG" id="prae:MN210_17940"/>
<comment type="similarity">
    <text evidence="3">Belongs to the heat shock protein 70 family.</text>
</comment>
<evidence type="ECO:0000313" key="5">
    <source>
        <dbReference type="Proteomes" id="UP000829560"/>
    </source>
</evidence>
<dbReference type="InterPro" id="IPR013126">
    <property type="entry name" value="Hsp_70_fam"/>
</dbReference>
<sequence>MLKSLTQELNAKDIENYRFTFTVPASFEANQRRSLIQSLEENNISEDQLCLIDEPNAAFLSFLYECTHKKQEPAFLKKLQSSDANIIVYDFGAGTCDISILKVGLMEDSFQSRNLAISRFTALGGDNIDRAIAEHILIPQLLRSNPEFEPSLRDKEEVLIPSLQATAERLKIIVIKWIVENQVTSLDQLDDYSDVEFTDLQINPITIRKKYTLSLNEPKLKVAAFRSIMEDFVGDYDGLHTPLHIVSPIADALDKSKLHKEDIDGVLFIGGSSQNPLVQESVMNYINEFSNNAQAIIPSDLRSHVSLGAAIHSFSYHGLDIDFIQPITSESIYIITKNEVLETIIPASSPVPNPSAFETTLVVTNHKQSSIELPICVGNKNKLLGIITIDSDNDYFNIGDEVHVTASINQEKLLNITASVAGKTVASSILNPLSNEALTETESKLLKAKQAFNQDLLDYKGRPRIHVVEAYADAALEAGAYELAAELYQGIERMDENSIYDYSTTICYAYARAGRPNLANEWANLAYKRKPNAVNAYNLSCRHSGDEKERYLRLALEHDPSYDSALIVLGRILHSRGDKEGRELLEKAKNNIMTSYEFGYIDHSEAEDLLSISRVLNDEDAKRKAEKWIHEIKSKEKSSAYSDSNLVQTKNNNNLLHK</sequence>
<name>A0AAU6PVT9_9GAMM</name>
<dbReference type="SUPFAM" id="SSF48452">
    <property type="entry name" value="TPR-like"/>
    <property type="match status" value="1"/>
</dbReference>
<reference evidence="4" key="1">
    <citation type="submission" date="2024-03" db="EMBL/GenBank/DDBJ databases">
        <title>Psychrobacter raelis sp. nov. isolated from a dog with peritonitis.</title>
        <authorList>
            <person name="Schiavone A."/>
            <person name="Manzulli V."/>
            <person name="Camarda A."/>
            <person name="Cafiero M.A."/>
            <person name="Vasco I."/>
            <person name="Marino L."/>
            <person name="Pennuzzi G."/>
            <person name="Serrecchia L."/>
            <person name="Galante D."/>
            <person name="Pugliese N."/>
        </authorList>
    </citation>
    <scope>NUCLEOTIDE SEQUENCE</scope>
    <source>
        <strain evidence="4">PraFG1</strain>
    </source>
</reference>
<dbReference type="InterPro" id="IPR029047">
    <property type="entry name" value="HSP70_peptide-bd_sf"/>
</dbReference>
<dbReference type="Gene3D" id="3.90.640.10">
    <property type="entry name" value="Actin, Chain A, domain 4"/>
    <property type="match status" value="1"/>
</dbReference>
<accession>A0AAU6PVT9</accession>
<evidence type="ECO:0000256" key="1">
    <source>
        <dbReference type="ARBA" id="ARBA00022741"/>
    </source>
</evidence>
<dbReference type="PANTHER" id="PTHR19375">
    <property type="entry name" value="HEAT SHOCK PROTEIN 70KDA"/>
    <property type="match status" value="1"/>
</dbReference>
<keyword evidence="2 3" id="KW-0067">ATP-binding</keyword>
<dbReference type="Proteomes" id="UP000829560">
    <property type="component" value="Chromosome"/>
</dbReference>
<dbReference type="AlphaFoldDB" id="A0AAU6PVT9"/>
<dbReference type="RefSeq" id="WP_338412593.1">
    <property type="nucleotide sequence ID" value="NZ_CP093310.2"/>
</dbReference>
<dbReference type="Gene3D" id="1.25.40.10">
    <property type="entry name" value="Tetratricopeptide repeat domain"/>
    <property type="match status" value="1"/>
</dbReference>
<gene>
    <name evidence="4" type="ORF">MN210_17940</name>
</gene>
<dbReference type="Pfam" id="PF00012">
    <property type="entry name" value="HSP70"/>
    <property type="match status" value="1"/>
</dbReference>
<dbReference type="GO" id="GO:0140662">
    <property type="term" value="F:ATP-dependent protein folding chaperone"/>
    <property type="evidence" value="ECO:0007669"/>
    <property type="project" value="InterPro"/>
</dbReference>
<dbReference type="InterPro" id="IPR043129">
    <property type="entry name" value="ATPase_NBD"/>
</dbReference>
<dbReference type="SUPFAM" id="SSF53067">
    <property type="entry name" value="Actin-like ATPase domain"/>
    <property type="match status" value="1"/>
</dbReference>
<evidence type="ECO:0000256" key="2">
    <source>
        <dbReference type="ARBA" id="ARBA00022840"/>
    </source>
</evidence>
<dbReference type="GO" id="GO:0005524">
    <property type="term" value="F:ATP binding"/>
    <property type="evidence" value="ECO:0007669"/>
    <property type="project" value="UniProtKB-KW"/>
</dbReference>
<dbReference type="SUPFAM" id="SSF100920">
    <property type="entry name" value="Heat shock protein 70kD (HSP70), peptide-binding domain"/>
    <property type="match status" value="1"/>
</dbReference>
<dbReference type="Gene3D" id="3.30.420.40">
    <property type="match status" value="2"/>
</dbReference>
<dbReference type="EMBL" id="CP093310">
    <property type="protein sequence ID" value="WXX24576.1"/>
    <property type="molecule type" value="Genomic_DNA"/>
</dbReference>
<evidence type="ECO:0000313" key="4">
    <source>
        <dbReference type="EMBL" id="WXX24576.1"/>
    </source>
</evidence>
<evidence type="ECO:0000256" key="3">
    <source>
        <dbReference type="RuleBase" id="RU003322"/>
    </source>
</evidence>
<keyword evidence="1 3" id="KW-0547">Nucleotide-binding</keyword>
<dbReference type="InterPro" id="IPR011990">
    <property type="entry name" value="TPR-like_helical_dom_sf"/>
</dbReference>